<accession>A0A517QH49</accession>
<evidence type="ECO:0000313" key="1">
    <source>
        <dbReference type="EMBL" id="QDT30917.1"/>
    </source>
</evidence>
<reference evidence="2 3" key="1">
    <citation type="submission" date="2019-02" db="EMBL/GenBank/DDBJ databases">
        <title>Deep-cultivation of Planctomycetes and their phenomic and genomic characterization uncovers novel biology.</title>
        <authorList>
            <person name="Wiegand S."/>
            <person name="Jogler M."/>
            <person name="Boedeker C."/>
            <person name="Pinto D."/>
            <person name="Vollmers J."/>
            <person name="Rivas-Marin E."/>
            <person name="Kohn T."/>
            <person name="Peeters S.H."/>
            <person name="Heuer A."/>
            <person name="Rast P."/>
            <person name="Oberbeckmann S."/>
            <person name="Bunk B."/>
            <person name="Jeske O."/>
            <person name="Meyerdierks A."/>
            <person name="Storesund J.E."/>
            <person name="Kallscheuer N."/>
            <person name="Luecker S."/>
            <person name="Lage O.M."/>
            <person name="Pohl T."/>
            <person name="Merkel B.J."/>
            <person name="Hornburger P."/>
            <person name="Mueller R.-W."/>
            <person name="Bruemmer F."/>
            <person name="Labrenz M."/>
            <person name="Spormann A.M."/>
            <person name="Op den Camp H."/>
            <person name="Overmann J."/>
            <person name="Amann R."/>
            <person name="Jetten M.S.M."/>
            <person name="Mascher T."/>
            <person name="Medema M.H."/>
            <person name="Devos D.P."/>
            <person name="Kaster A.-K."/>
            <person name="Ovreas L."/>
            <person name="Rohde M."/>
            <person name="Galperin M.Y."/>
            <person name="Jogler C."/>
        </authorList>
    </citation>
    <scope>NUCLEOTIDE SEQUENCE [LARGE SCALE GENOMIC DNA]</scope>
    <source>
        <strain evidence="2 3">Mal48</strain>
    </source>
</reference>
<dbReference type="Proteomes" id="UP000315724">
    <property type="component" value="Chromosome"/>
</dbReference>
<evidence type="ECO:0000313" key="3">
    <source>
        <dbReference type="Proteomes" id="UP000315724"/>
    </source>
</evidence>
<dbReference type="RefSeq" id="WP_145195190.1">
    <property type="nucleotide sequence ID" value="NZ_CP036267.1"/>
</dbReference>
<dbReference type="EMBL" id="CP036267">
    <property type="protein sequence ID" value="QDT30917.1"/>
    <property type="molecule type" value="Genomic_DNA"/>
</dbReference>
<dbReference type="EMBL" id="CP036267">
    <property type="protein sequence ID" value="QDT30962.1"/>
    <property type="molecule type" value="Genomic_DNA"/>
</dbReference>
<organism evidence="2 3">
    <name type="scientific">Thalassoglobus polymorphus</name>
    <dbReference type="NCBI Taxonomy" id="2527994"/>
    <lineage>
        <taxon>Bacteria</taxon>
        <taxon>Pseudomonadati</taxon>
        <taxon>Planctomycetota</taxon>
        <taxon>Planctomycetia</taxon>
        <taxon>Planctomycetales</taxon>
        <taxon>Planctomycetaceae</taxon>
        <taxon>Thalassoglobus</taxon>
    </lineage>
</organism>
<evidence type="ECO:0000313" key="2">
    <source>
        <dbReference type="EMBL" id="QDT30962.1"/>
    </source>
</evidence>
<dbReference type="OrthoDB" id="9990896at2"/>
<dbReference type="KEGG" id="tpol:Mal48_01910"/>
<keyword evidence="3" id="KW-1185">Reference proteome</keyword>
<gene>
    <name evidence="1" type="ORF">Mal48_01460</name>
    <name evidence="2" type="ORF">Mal48_01910</name>
</gene>
<name>A0A517QH49_9PLAN</name>
<sequence length="82" mass="9395">MANATRNERIQRMEKTLSGIAGRAVELTIRGEKAFTFSYAGRPGEAQAKLYKFFQSWADGSVNLECEYDEEFQETFIFLEIS</sequence>
<proteinExistence type="predicted"/>
<dbReference type="AlphaFoldDB" id="A0A517QH49"/>
<dbReference type="KEGG" id="tpol:Mal48_01460"/>
<protein>
    <submittedName>
        <fullName evidence="2">Uncharacterized protein</fullName>
    </submittedName>
</protein>